<sequence length="183" mass="19710">MVAQKLKKGIALNGDGTDIDLLVEEGIAETDVVVCVTEDDKLNLLLALLAKHLGAEKTIVRVARNEYVELMEKVGVDIVLSSRLLSSGEVLRFIRRGGVVSVSLLEGAKAEAIELIVPETSRIAGKTLREAKLPKECLICTVVHNNEVFVPNGDTILHPGDAIIIFVKAGSVKNVMPSFEGKE</sequence>
<evidence type="ECO:0000259" key="3">
    <source>
        <dbReference type="PROSITE" id="PS51201"/>
    </source>
</evidence>
<evidence type="ECO:0000256" key="1">
    <source>
        <dbReference type="ARBA" id="ARBA00022448"/>
    </source>
</evidence>
<comment type="caution">
    <text evidence="5">The sequence shown here is derived from an EMBL/GenBank/DDBJ whole genome shotgun (WGS) entry which is preliminary data.</text>
</comment>
<name>A0A644ZIN2_9ZZZZ</name>
<evidence type="ECO:0000256" key="2">
    <source>
        <dbReference type="ARBA" id="ARBA00023065"/>
    </source>
</evidence>
<keyword evidence="1" id="KW-0813">Transport</keyword>
<dbReference type="InterPro" id="IPR036291">
    <property type="entry name" value="NAD(P)-bd_dom_sf"/>
</dbReference>
<evidence type="ECO:0000313" key="5">
    <source>
        <dbReference type="EMBL" id="MPM40730.1"/>
    </source>
</evidence>
<proteinExistence type="predicted"/>
<gene>
    <name evidence="5" type="primary">trkA_29</name>
    <name evidence="5" type="ORF">SDC9_87378</name>
</gene>
<dbReference type="Pfam" id="PF02254">
    <property type="entry name" value="TrkA_N"/>
    <property type="match status" value="1"/>
</dbReference>
<dbReference type="AlphaFoldDB" id="A0A644ZIN2"/>
<dbReference type="Pfam" id="PF02080">
    <property type="entry name" value="TrkA_C"/>
    <property type="match status" value="1"/>
</dbReference>
<dbReference type="PANTHER" id="PTHR43833:SF5">
    <property type="entry name" value="TRK SYSTEM POTASSIUM UPTAKE PROTEIN TRKA"/>
    <property type="match status" value="1"/>
</dbReference>
<protein>
    <submittedName>
        <fullName evidence="5">Trk system potassium uptake protein TrkA</fullName>
    </submittedName>
</protein>
<evidence type="ECO:0000259" key="4">
    <source>
        <dbReference type="PROSITE" id="PS51202"/>
    </source>
</evidence>
<feature type="domain" description="RCK N-terminal" evidence="3">
    <location>
        <begin position="1"/>
        <end position="80"/>
    </location>
</feature>
<dbReference type="EMBL" id="VSSQ01009106">
    <property type="protein sequence ID" value="MPM40730.1"/>
    <property type="molecule type" value="Genomic_DNA"/>
</dbReference>
<keyword evidence="2" id="KW-0406">Ion transport</keyword>
<dbReference type="SUPFAM" id="SSF116726">
    <property type="entry name" value="TrkA C-terminal domain-like"/>
    <property type="match status" value="1"/>
</dbReference>
<dbReference type="InterPro" id="IPR036721">
    <property type="entry name" value="RCK_C_sf"/>
</dbReference>
<dbReference type="SUPFAM" id="SSF51735">
    <property type="entry name" value="NAD(P)-binding Rossmann-fold domains"/>
    <property type="match status" value="1"/>
</dbReference>
<dbReference type="GO" id="GO:0008324">
    <property type="term" value="F:monoatomic cation transmembrane transporter activity"/>
    <property type="evidence" value="ECO:0007669"/>
    <property type="project" value="InterPro"/>
</dbReference>
<dbReference type="InterPro" id="IPR006037">
    <property type="entry name" value="RCK_C"/>
</dbReference>
<dbReference type="PROSITE" id="PS51202">
    <property type="entry name" value="RCK_C"/>
    <property type="match status" value="1"/>
</dbReference>
<accession>A0A644ZIN2</accession>
<reference evidence="5" key="1">
    <citation type="submission" date="2019-08" db="EMBL/GenBank/DDBJ databases">
        <authorList>
            <person name="Kucharzyk K."/>
            <person name="Murdoch R.W."/>
            <person name="Higgins S."/>
            <person name="Loffler F."/>
        </authorList>
    </citation>
    <scope>NUCLEOTIDE SEQUENCE</scope>
</reference>
<organism evidence="5">
    <name type="scientific">bioreactor metagenome</name>
    <dbReference type="NCBI Taxonomy" id="1076179"/>
    <lineage>
        <taxon>unclassified sequences</taxon>
        <taxon>metagenomes</taxon>
        <taxon>ecological metagenomes</taxon>
    </lineage>
</organism>
<dbReference type="Gene3D" id="3.40.50.720">
    <property type="entry name" value="NAD(P)-binding Rossmann-like Domain"/>
    <property type="match status" value="1"/>
</dbReference>
<dbReference type="GO" id="GO:0006813">
    <property type="term" value="P:potassium ion transport"/>
    <property type="evidence" value="ECO:0007669"/>
    <property type="project" value="InterPro"/>
</dbReference>
<dbReference type="InterPro" id="IPR050721">
    <property type="entry name" value="Trk_Ktr_HKT_K-transport"/>
</dbReference>
<dbReference type="InterPro" id="IPR003148">
    <property type="entry name" value="RCK_N"/>
</dbReference>
<dbReference type="PANTHER" id="PTHR43833">
    <property type="entry name" value="POTASSIUM CHANNEL PROTEIN 2-RELATED-RELATED"/>
    <property type="match status" value="1"/>
</dbReference>
<dbReference type="Gene3D" id="3.30.70.1450">
    <property type="entry name" value="Regulator of K+ conductance, C-terminal domain"/>
    <property type="match status" value="1"/>
</dbReference>
<feature type="domain" description="RCK C-terminal" evidence="4">
    <location>
        <begin position="100"/>
        <end position="181"/>
    </location>
</feature>
<dbReference type="PROSITE" id="PS51201">
    <property type="entry name" value="RCK_N"/>
    <property type="match status" value="1"/>
</dbReference>